<accession>A0A8J7FW32</accession>
<feature type="transmembrane region" description="Helical" evidence="5">
    <location>
        <begin position="140"/>
        <end position="159"/>
    </location>
</feature>
<feature type="transmembrane region" description="Helical" evidence="5">
    <location>
        <begin position="386"/>
        <end position="405"/>
    </location>
</feature>
<comment type="caution">
    <text evidence="6">The sequence shown here is derived from an EMBL/GenBank/DDBJ whole genome shotgun (WGS) entry which is preliminary data.</text>
</comment>
<dbReference type="Pfam" id="PF00939">
    <property type="entry name" value="Na_sulph_symp"/>
    <property type="match status" value="1"/>
</dbReference>
<name>A0A8J7FW32_9GAMM</name>
<feature type="transmembrane region" description="Helical" evidence="5">
    <location>
        <begin position="347"/>
        <end position="374"/>
    </location>
</feature>
<feature type="transmembrane region" description="Helical" evidence="5">
    <location>
        <begin position="166"/>
        <end position="184"/>
    </location>
</feature>
<gene>
    <name evidence="6" type="ORF">IOQ59_15010</name>
</gene>
<evidence type="ECO:0000256" key="2">
    <source>
        <dbReference type="ARBA" id="ARBA00022692"/>
    </source>
</evidence>
<evidence type="ECO:0000256" key="4">
    <source>
        <dbReference type="ARBA" id="ARBA00023136"/>
    </source>
</evidence>
<dbReference type="GO" id="GO:0005886">
    <property type="term" value="C:plasma membrane"/>
    <property type="evidence" value="ECO:0007669"/>
    <property type="project" value="TreeGrafter"/>
</dbReference>
<dbReference type="EMBL" id="JADEYS010000016">
    <property type="protein sequence ID" value="MBE9398565.1"/>
    <property type="molecule type" value="Genomic_DNA"/>
</dbReference>
<sequence>MQKLITALITLLCGALIIILQPAGLTSEQAWGAALVLFAILFWAAALLPDHLTALIFMLATILFAVAPPEVVFAGFSSAAMWLIFSGLIFGMAINTTGLGGRIAQTLSQRVNGSYTRLIFGIVTASVLLGFVMPSSLGRAVLLVPIAIAIADSCGFMPGSKGRTGTALAVAFGCHVPTFAVLPANVPNMVFIGAAETIHGISPGYAEYLLLHFPVLGLLKGLLIIGLILLLFPDKPQLHSAPQTSSNDNHGQRKLILVLGTALAFWFTDSLHHISPAWIGMTAALFLLMPKVGLVDSKTFNEKMNFNLMAFLAGILALGAVINTTGLGNVLANALNSWIPLNPDNPALNYASLSGTAIMTALVATLPGVPAVLTPFADQMASNAGMTIKAVLMTQVLGFSTILMPYQSAPLIVAMQLSKEPLRHAIRFCLISATLTILILLPLDYLWWQWLGWI</sequence>
<dbReference type="RefSeq" id="WP_193954199.1">
    <property type="nucleotide sequence ID" value="NZ_JADEYS010000016.1"/>
</dbReference>
<evidence type="ECO:0000256" key="5">
    <source>
        <dbReference type="SAM" id="Phobius"/>
    </source>
</evidence>
<evidence type="ECO:0000313" key="7">
    <source>
        <dbReference type="Proteomes" id="UP000640333"/>
    </source>
</evidence>
<keyword evidence="4 5" id="KW-0472">Membrane</keyword>
<feature type="transmembrane region" description="Helical" evidence="5">
    <location>
        <begin position="425"/>
        <end position="448"/>
    </location>
</feature>
<feature type="transmembrane region" description="Helical" evidence="5">
    <location>
        <begin position="82"/>
        <end position="103"/>
    </location>
</feature>
<evidence type="ECO:0000256" key="3">
    <source>
        <dbReference type="ARBA" id="ARBA00022989"/>
    </source>
</evidence>
<dbReference type="AlphaFoldDB" id="A0A8J7FW32"/>
<dbReference type="PANTHER" id="PTHR10283:SF92">
    <property type="entry name" value="LOW-AFFINITY PHOSPHATE TRANSPORTER PHO91"/>
    <property type="match status" value="1"/>
</dbReference>
<evidence type="ECO:0000256" key="1">
    <source>
        <dbReference type="ARBA" id="ARBA00004141"/>
    </source>
</evidence>
<proteinExistence type="predicted"/>
<dbReference type="PANTHER" id="PTHR10283">
    <property type="entry name" value="SOLUTE CARRIER FAMILY 13 MEMBER"/>
    <property type="match status" value="1"/>
</dbReference>
<feature type="transmembrane region" description="Helical" evidence="5">
    <location>
        <begin position="55"/>
        <end position="76"/>
    </location>
</feature>
<protein>
    <submittedName>
        <fullName evidence="6">Anion permease</fullName>
    </submittedName>
</protein>
<dbReference type="Proteomes" id="UP000640333">
    <property type="component" value="Unassembled WGS sequence"/>
</dbReference>
<keyword evidence="7" id="KW-1185">Reference proteome</keyword>
<keyword evidence="3 5" id="KW-1133">Transmembrane helix</keyword>
<evidence type="ECO:0000313" key="6">
    <source>
        <dbReference type="EMBL" id="MBE9398565.1"/>
    </source>
</evidence>
<keyword evidence="2 5" id="KW-0812">Transmembrane</keyword>
<feature type="transmembrane region" description="Helical" evidence="5">
    <location>
        <begin position="115"/>
        <end position="134"/>
    </location>
</feature>
<feature type="transmembrane region" description="Helical" evidence="5">
    <location>
        <begin position="274"/>
        <end position="294"/>
    </location>
</feature>
<feature type="transmembrane region" description="Helical" evidence="5">
    <location>
        <begin position="30"/>
        <end position="48"/>
    </location>
</feature>
<dbReference type="InterPro" id="IPR001898">
    <property type="entry name" value="SLC13A/DASS"/>
</dbReference>
<feature type="transmembrane region" description="Helical" evidence="5">
    <location>
        <begin position="306"/>
        <end position="327"/>
    </location>
</feature>
<dbReference type="GO" id="GO:0005315">
    <property type="term" value="F:phosphate transmembrane transporter activity"/>
    <property type="evidence" value="ECO:0007669"/>
    <property type="project" value="TreeGrafter"/>
</dbReference>
<comment type="subcellular location">
    <subcellularLocation>
        <location evidence="1">Membrane</location>
        <topology evidence="1">Multi-pass membrane protein</topology>
    </subcellularLocation>
</comment>
<reference evidence="6" key="1">
    <citation type="submission" date="2020-10" db="EMBL/GenBank/DDBJ databases">
        <title>Bacterium isolated from coastal waters sediment.</title>
        <authorList>
            <person name="Chen R.-J."/>
            <person name="Lu D.-C."/>
            <person name="Zhu K.-L."/>
            <person name="Du Z.-J."/>
        </authorList>
    </citation>
    <scope>NUCLEOTIDE SEQUENCE</scope>
    <source>
        <strain evidence="6">N1Y112</strain>
    </source>
</reference>
<organism evidence="6 7">
    <name type="scientific">Pontibacterium sinense</name>
    <dbReference type="NCBI Taxonomy" id="2781979"/>
    <lineage>
        <taxon>Bacteria</taxon>
        <taxon>Pseudomonadati</taxon>
        <taxon>Pseudomonadota</taxon>
        <taxon>Gammaproteobacteria</taxon>
        <taxon>Oceanospirillales</taxon>
        <taxon>Oceanospirillaceae</taxon>
        <taxon>Pontibacterium</taxon>
    </lineage>
</organism>
<feature type="transmembrane region" description="Helical" evidence="5">
    <location>
        <begin position="209"/>
        <end position="232"/>
    </location>
</feature>